<dbReference type="Proteomes" id="UP000001401">
    <property type="component" value="Chromosome"/>
</dbReference>
<keyword evidence="2" id="KW-0808">Transferase</keyword>
<dbReference type="InterPro" id="IPR000182">
    <property type="entry name" value="GNAT_dom"/>
</dbReference>
<evidence type="ECO:0000313" key="3">
    <source>
        <dbReference type="Proteomes" id="UP000001401"/>
    </source>
</evidence>
<dbReference type="STRING" id="649639.Bcell_1265"/>
<feature type="domain" description="N-acetyltransferase" evidence="1">
    <location>
        <begin position="142"/>
        <end position="277"/>
    </location>
</feature>
<gene>
    <name evidence="2" type="ordered locus">Bcell_1265</name>
</gene>
<dbReference type="eggNOG" id="COG0456">
    <property type="taxonomic scope" value="Bacteria"/>
</dbReference>
<dbReference type="AlphaFoldDB" id="E6TSM2"/>
<reference evidence="2" key="1">
    <citation type="submission" date="2010-12" db="EMBL/GenBank/DDBJ databases">
        <title>Complete sequence of Bacillus cellulosilyticus DSM 2522.</title>
        <authorList>
            <consortium name="US DOE Joint Genome Institute"/>
            <person name="Lucas S."/>
            <person name="Copeland A."/>
            <person name="Lapidus A."/>
            <person name="Cheng J.-F."/>
            <person name="Bruce D."/>
            <person name="Goodwin L."/>
            <person name="Pitluck S."/>
            <person name="Chertkov O."/>
            <person name="Detter J.C."/>
            <person name="Han C."/>
            <person name="Tapia R."/>
            <person name="Land M."/>
            <person name="Hauser L."/>
            <person name="Jeffries C."/>
            <person name="Kyrpides N."/>
            <person name="Ivanova N."/>
            <person name="Mikhailova N."/>
            <person name="Brumm P."/>
            <person name="Mead D."/>
            <person name="Woyke T."/>
        </authorList>
    </citation>
    <scope>NUCLEOTIDE SEQUENCE [LARGE SCALE GENOMIC DNA]</scope>
    <source>
        <strain evidence="2">DSM 2522</strain>
    </source>
</reference>
<dbReference type="CDD" id="cd04301">
    <property type="entry name" value="NAT_SF"/>
    <property type="match status" value="1"/>
</dbReference>
<dbReference type="KEGG" id="bco:Bcell_1265"/>
<dbReference type="Gene3D" id="3.40.630.30">
    <property type="match status" value="1"/>
</dbReference>
<name>E6TSM2_EVAC2</name>
<proteinExistence type="predicted"/>
<organism evidence="2 3">
    <name type="scientific">Evansella cellulosilytica (strain ATCC 21833 / DSM 2522 / FERM P-1141 / JCM 9156 / N-4)</name>
    <name type="common">Bacillus cellulosilyticus</name>
    <dbReference type="NCBI Taxonomy" id="649639"/>
    <lineage>
        <taxon>Bacteria</taxon>
        <taxon>Bacillati</taxon>
        <taxon>Bacillota</taxon>
        <taxon>Bacilli</taxon>
        <taxon>Bacillales</taxon>
        <taxon>Bacillaceae</taxon>
        <taxon>Evansella</taxon>
    </lineage>
</organism>
<dbReference type="PROSITE" id="PS51186">
    <property type="entry name" value="GNAT"/>
    <property type="match status" value="1"/>
</dbReference>
<evidence type="ECO:0000313" key="2">
    <source>
        <dbReference type="EMBL" id="ADU29530.1"/>
    </source>
</evidence>
<evidence type="ECO:0000259" key="1">
    <source>
        <dbReference type="PROSITE" id="PS51186"/>
    </source>
</evidence>
<dbReference type="HOGENOM" id="CLU_065178_1_0_9"/>
<accession>E6TSM2</accession>
<dbReference type="EMBL" id="CP002394">
    <property type="protein sequence ID" value="ADU29530.1"/>
    <property type="molecule type" value="Genomic_DNA"/>
</dbReference>
<dbReference type="InterPro" id="IPR016181">
    <property type="entry name" value="Acyl_CoA_acyltransferase"/>
</dbReference>
<dbReference type="GO" id="GO:0016747">
    <property type="term" value="F:acyltransferase activity, transferring groups other than amino-acyl groups"/>
    <property type="evidence" value="ECO:0007669"/>
    <property type="project" value="InterPro"/>
</dbReference>
<sequence>MEGEITISLVVNQELAERLENAEIDTVKSRLTEMQKMDGNPMEVDIQHFGNATAFSVKNIPGPSYNTVKGLKAGDEDQVEKVIDFYKKKEIPVRFELTPAHTSTKLLSYLSDAGFYHHDFHSTLYAPILNFRQNNKELKEKITIRKLERHEFDIFADIYINSFQMPQFLKNAVAQNNEVLCNHKNWMFYLASYDGEPAGIGVLHIDHGVATLAAAATIPGLRNKGIQSDLIKQRILQAYKQHCDLIAGHAKFGSTSQNNMERAGLKIAYTKAIWIER</sequence>
<protein>
    <submittedName>
        <fullName evidence="2">Acetyltransferase</fullName>
    </submittedName>
</protein>
<dbReference type="SUPFAM" id="SSF55729">
    <property type="entry name" value="Acyl-CoA N-acyltransferases (Nat)"/>
    <property type="match status" value="1"/>
</dbReference>
<keyword evidence="3" id="KW-1185">Reference proteome</keyword>